<evidence type="ECO:0000259" key="1">
    <source>
        <dbReference type="PROSITE" id="PS50943"/>
    </source>
</evidence>
<reference evidence="2 3" key="1">
    <citation type="submission" date="2018-08" db="EMBL/GenBank/DDBJ databases">
        <title>A genome reference for cultivated species of the human gut microbiota.</title>
        <authorList>
            <person name="Zou Y."/>
            <person name="Xue W."/>
            <person name="Luo G."/>
        </authorList>
    </citation>
    <scope>NUCLEOTIDE SEQUENCE [LARGE SCALE GENOMIC DNA]</scope>
    <source>
        <strain evidence="2 3">OF03-9BH</strain>
    </source>
</reference>
<feature type="domain" description="HTH cro/C1-type" evidence="1">
    <location>
        <begin position="7"/>
        <end position="61"/>
    </location>
</feature>
<dbReference type="PROSITE" id="PS50943">
    <property type="entry name" value="HTH_CROC1"/>
    <property type="match status" value="1"/>
</dbReference>
<sequence length="90" mass="10297">MNISQIIKDRRLLLGLTQQDLADYTELSLRIIKSIEAGNGNPTFSTLNKIAEILGLEIIMRVFVFDTLFPFFYNILSEGQTKLFNAKRSK</sequence>
<evidence type="ECO:0000313" key="2">
    <source>
        <dbReference type="EMBL" id="RGX81164.1"/>
    </source>
</evidence>
<accession>A0A413HBR1</accession>
<dbReference type="Pfam" id="PF01381">
    <property type="entry name" value="HTH_3"/>
    <property type="match status" value="1"/>
</dbReference>
<dbReference type="RefSeq" id="WP_117986280.1">
    <property type="nucleotide sequence ID" value="NZ_CAJKGR010000007.1"/>
</dbReference>
<organism evidence="2 3">
    <name type="scientific">Bacteroides stercorirosoris</name>
    <dbReference type="NCBI Taxonomy" id="871324"/>
    <lineage>
        <taxon>Bacteria</taxon>
        <taxon>Pseudomonadati</taxon>
        <taxon>Bacteroidota</taxon>
        <taxon>Bacteroidia</taxon>
        <taxon>Bacteroidales</taxon>
        <taxon>Bacteroidaceae</taxon>
        <taxon>Bacteroides</taxon>
    </lineage>
</organism>
<dbReference type="CDD" id="cd00093">
    <property type="entry name" value="HTH_XRE"/>
    <property type="match status" value="1"/>
</dbReference>
<dbReference type="SUPFAM" id="SSF47413">
    <property type="entry name" value="lambda repressor-like DNA-binding domains"/>
    <property type="match status" value="1"/>
</dbReference>
<dbReference type="AlphaFoldDB" id="A0A413HBR1"/>
<comment type="caution">
    <text evidence="2">The sequence shown here is derived from an EMBL/GenBank/DDBJ whole genome shotgun (WGS) entry which is preliminary data.</text>
</comment>
<gene>
    <name evidence="2" type="ORF">DXA68_00515</name>
</gene>
<dbReference type="GO" id="GO:0003677">
    <property type="term" value="F:DNA binding"/>
    <property type="evidence" value="ECO:0007669"/>
    <property type="project" value="InterPro"/>
</dbReference>
<dbReference type="OrthoDB" id="1357763at2"/>
<evidence type="ECO:0000313" key="3">
    <source>
        <dbReference type="Proteomes" id="UP000286075"/>
    </source>
</evidence>
<dbReference type="Gene3D" id="1.10.260.40">
    <property type="entry name" value="lambda repressor-like DNA-binding domains"/>
    <property type="match status" value="1"/>
</dbReference>
<dbReference type="Proteomes" id="UP000286075">
    <property type="component" value="Unassembled WGS sequence"/>
</dbReference>
<dbReference type="SMART" id="SM00530">
    <property type="entry name" value="HTH_XRE"/>
    <property type="match status" value="1"/>
</dbReference>
<dbReference type="InterPro" id="IPR001387">
    <property type="entry name" value="Cro/C1-type_HTH"/>
</dbReference>
<protein>
    <submittedName>
        <fullName evidence="2">Transcriptional regulator</fullName>
    </submittedName>
</protein>
<name>A0A413HBR1_9BACE</name>
<dbReference type="InterPro" id="IPR010982">
    <property type="entry name" value="Lambda_DNA-bd_dom_sf"/>
</dbReference>
<dbReference type="EMBL" id="QSCF01000001">
    <property type="protein sequence ID" value="RGX81164.1"/>
    <property type="molecule type" value="Genomic_DNA"/>
</dbReference>
<proteinExistence type="predicted"/>